<dbReference type="PROSITE" id="PS50294">
    <property type="entry name" value="WD_REPEATS_REGION"/>
    <property type="match status" value="1"/>
</dbReference>
<evidence type="ECO:0000259" key="6">
    <source>
        <dbReference type="PROSITE" id="PS50181"/>
    </source>
</evidence>
<dbReference type="InterPro" id="IPR001810">
    <property type="entry name" value="F-box_dom"/>
</dbReference>
<feature type="repeat" description="WD" evidence="3">
    <location>
        <begin position="634"/>
        <end position="673"/>
    </location>
</feature>
<dbReference type="SUPFAM" id="SSF50978">
    <property type="entry name" value="WD40 repeat-like"/>
    <property type="match status" value="1"/>
</dbReference>
<evidence type="ECO:0000313" key="8">
    <source>
        <dbReference type="Proteomes" id="UP000076761"/>
    </source>
</evidence>
<keyword evidence="8" id="KW-1185">Reference proteome</keyword>
<evidence type="ECO:0000256" key="4">
    <source>
        <dbReference type="SAM" id="Coils"/>
    </source>
</evidence>
<gene>
    <name evidence="7" type="ORF">NEOLEDRAFT_1132791</name>
</gene>
<dbReference type="PROSITE" id="PS50082">
    <property type="entry name" value="WD_REPEATS_2"/>
    <property type="match status" value="2"/>
</dbReference>
<feature type="compositionally biased region" description="Polar residues" evidence="5">
    <location>
        <begin position="220"/>
        <end position="231"/>
    </location>
</feature>
<feature type="repeat" description="WD" evidence="3">
    <location>
        <begin position="552"/>
        <end position="591"/>
    </location>
</feature>
<dbReference type="InterPro" id="IPR001680">
    <property type="entry name" value="WD40_rpt"/>
</dbReference>
<dbReference type="Proteomes" id="UP000076761">
    <property type="component" value="Unassembled WGS sequence"/>
</dbReference>
<dbReference type="SUPFAM" id="SSF81383">
    <property type="entry name" value="F-box domain"/>
    <property type="match status" value="1"/>
</dbReference>
<keyword evidence="2" id="KW-0677">Repeat</keyword>
<keyword evidence="1 3" id="KW-0853">WD repeat</keyword>
<reference evidence="7 8" key="1">
    <citation type="journal article" date="2016" name="Mol. Biol. Evol.">
        <title>Comparative Genomics of Early-Diverging Mushroom-Forming Fungi Provides Insights into the Origins of Lignocellulose Decay Capabilities.</title>
        <authorList>
            <person name="Nagy L.G."/>
            <person name="Riley R."/>
            <person name="Tritt A."/>
            <person name="Adam C."/>
            <person name="Daum C."/>
            <person name="Floudas D."/>
            <person name="Sun H."/>
            <person name="Yadav J.S."/>
            <person name="Pangilinan J."/>
            <person name="Larsson K.H."/>
            <person name="Matsuura K."/>
            <person name="Barry K."/>
            <person name="Labutti K."/>
            <person name="Kuo R."/>
            <person name="Ohm R.A."/>
            <person name="Bhattacharya S.S."/>
            <person name="Shirouzu T."/>
            <person name="Yoshinaga Y."/>
            <person name="Martin F.M."/>
            <person name="Grigoriev I.V."/>
            <person name="Hibbett D.S."/>
        </authorList>
    </citation>
    <scope>NUCLEOTIDE SEQUENCE [LARGE SCALE GENOMIC DNA]</scope>
    <source>
        <strain evidence="7 8">HHB14362 ss-1</strain>
    </source>
</reference>
<dbReference type="GO" id="GO:0008252">
    <property type="term" value="F:nucleotidase activity"/>
    <property type="evidence" value="ECO:0007669"/>
    <property type="project" value="TreeGrafter"/>
</dbReference>
<dbReference type="InParanoid" id="A0A165SXG4"/>
<feature type="compositionally biased region" description="Polar residues" evidence="5">
    <location>
        <begin position="103"/>
        <end position="126"/>
    </location>
</feature>
<dbReference type="InterPro" id="IPR019775">
    <property type="entry name" value="WD40_repeat_CS"/>
</dbReference>
<feature type="region of interest" description="Disordered" evidence="5">
    <location>
        <begin position="773"/>
        <end position="865"/>
    </location>
</feature>
<feature type="compositionally biased region" description="Polar residues" evidence="5">
    <location>
        <begin position="169"/>
        <end position="191"/>
    </location>
</feature>
<keyword evidence="4" id="KW-0175">Coiled coil</keyword>
<feature type="domain" description="F-box" evidence="6">
    <location>
        <begin position="460"/>
        <end position="506"/>
    </location>
</feature>
<name>A0A165SXG4_9AGAM</name>
<dbReference type="STRING" id="1314782.A0A165SXG4"/>
<feature type="compositionally biased region" description="Low complexity" evidence="5">
    <location>
        <begin position="209"/>
        <end position="219"/>
    </location>
</feature>
<dbReference type="PROSITE" id="PS00678">
    <property type="entry name" value="WD_REPEATS_1"/>
    <property type="match status" value="1"/>
</dbReference>
<feature type="compositionally biased region" description="Polar residues" evidence="5">
    <location>
        <begin position="38"/>
        <end position="65"/>
    </location>
</feature>
<dbReference type="InterPro" id="IPR036322">
    <property type="entry name" value="WD40_repeat_dom_sf"/>
</dbReference>
<evidence type="ECO:0000256" key="5">
    <source>
        <dbReference type="SAM" id="MobiDB-lite"/>
    </source>
</evidence>
<dbReference type="GO" id="GO:0006206">
    <property type="term" value="P:pyrimidine nucleobase metabolic process"/>
    <property type="evidence" value="ECO:0007669"/>
    <property type="project" value="TreeGrafter"/>
</dbReference>
<evidence type="ECO:0000313" key="7">
    <source>
        <dbReference type="EMBL" id="KZT25821.1"/>
    </source>
</evidence>
<dbReference type="SMART" id="SM00320">
    <property type="entry name" value="WD40"/>
    <property type="match status" value="3"/>
</dbReference>
<proteinExistence type="predicted"/>
<dbReference type="Gene3D" id="2.130.10.10">
    <property type="entry name" value="YVTN repeat-like/Quinoprotein amine dehydrogenase"/>
    <property type="match status" value="1"/>
</dbReference>
<feature type="compositionally biased region" description="Low complexity" evidence="5">
    <location>
        <begin position="947"/>
        <end position="956"/>
    </location>
</feature>
<feature type="compositionally biased region" description="Polar residues" evidence="5">
    <location>
        <begin position="1"/>
        <end position="25"/>
    </location>
</feature>
<feature type="compositionally biased region" description="Low complexity" evidence="5">
    <location>
        <begin position="828"/>
        <end position="856"/>
    </location>
</feature>
<feature type="region of interest" description="Disordered" evidence="5">
    <location>
        <begin position="925"/>
        <end position="965"/>
    </location>
</feature>
<accession>A0A165SXG4</accession>
<dbReference type="PROSITE" id="PS50181">
    <property type="entry name" value="FBOX"/>
    <property type="match status" value="1"/>
</dbReference>
<evidence type="ECO:0000256" key="2">
    <source>
        <dbReference type="ARBA" id="ARBA00022737"/>
    </source>
</evidence>
<feature type="compositionally biased region" description="Polar residues" evidence="5">
    <location>
        <begin position="144"/>
        <end position="157"/>
    </location>
</feature>
<dbReference type="Gene3D" id="1.20.1280.50">
    <property type="match status" value="1"/>
</dbReference>
<feature type="compositionally biased region" description="Low complexity" evidence="5">
    <location>
        <begin position="797"/>
        <end position="815"/>
    </location>
</feature>
<dbReference type="InterPro" id="IPR036047">
    <property type="entry name" value="F-box-like_dom_sf"/>
</dbReference>
<feature type="compositionally biased region" description="Low complexity" evidence="5">
    <location>
        <begin position="127"/>
        <end position="143"/>
    </location>
</feature>
<dbReference type="InterPro" id="IPR015943">
    <property type="entry name" value="WD40/YVTN_repeat-like_dom_sf"/>
</dbReference>
<evidence type="ECO:0000256" key="3">
    <source>
        <dbReference type="PROSITE-ProRule" id="PRU00221"/>
    </source>
</evidence>
<dbReference type="PANTHER" id="PTHR47438:SF1">
    <property type="entry name" value="PHOSPHATE METABOLISM PROTEIN 8-RELATED"/>
    <property type="match status" value="1"/>
</dbReference>
<protein>
    <recommendedName>
        <fullName evidence="6">F-box domain-containing protein</fullName>
    </recommendedName>
</protein>
<dbReference type="InterPro" id="IPR052791">
    <property type="entry name" value="SSM1_domain"/>
</dbReference>
<dbReference type="GO" id="GO:0009166">
    <property type="term" value="P:nucleotide catabolic process"/>
    <property type="evidence" value="ECO:0007669"/>
    <property type="project" value="TreeGrafter"/>
</dbReference>
<dbReference type="EMBL" id="KV425569">
    <property type="protein sequence ID" value="KZT25821.1"/>
    <property type="molecule type" value="Genomic_DNA"/>
</dbReference>
<evidence type="ECO:0000256" key="1">
    <source>
        <dbReference type="ARBA" id="ARBA00022574"/>
    </source>
</evidence>
<dbReference type="AlphaFoldDB" id="A0A165SXG4"/>
<dbReference type="PANTHER" id="PTHR47438">
    <property type="entry name" value="PHOSPHATE METABOLISM PROTEIN 8-RELATED"/>
    <property type="match status" value="1"/>
</dbReference>
<feature type="region of interest" description="Disordered" evidence="5">
    <location>
        <begin position="1"/>
        <end position="250"/>
    </location>
</feature>
<feature type="coiled-coil region" evidence="4">
    <location>
        <begin position="328"/>
        <end position="355"/>
    </location>
</feature>
<dbReference type="Pfam" id="PF12937">
    <property type="entry name" value="F-box-like"/>
    <property type="match status" value="1"/>
</dbReference>
<dbReference type="OrthoDB" id="1065058at2759"/>
<sequence>MAPSPRTSTAPSEASTRFTRTSISVASVLKPGIRKPRATSNASDVSGTSAGATVTGNQLSTSRQPNAAPVPLGSVAGRRIPALHASRRTSAPVPGLARRDTGDSVSTSPMHSTGPSPVTRSSSLRQPATTPSRPSPSVVTSRTLRSISMYSTDSVSLTDPPISPLVSRSRVTSMTSNVPKTLKRSPSSGSISLAGKAPVPSTPKGPQRNNNTTPNATPTRKSGSANNTPKSGQRPPASRHPSGRSVLANGSPASRTLEKMQFPAMQSPTIKLELSTDDDADAMMSVWDGDDMTLELLTDAGDGEVDEEIQTALNAVLSLHTRKILHYKRLLERAQAAAAAQLHALQAEVRMLRDRGGESARVVMGDEDEYCVCGGKKRNGGYWAGWRGEDEDGEVGDVDLLRALRGDGAGQFSEAEVKKAIRGLSREERMRLISIILDSCMPGDIRLQILLLEKYAKSTFDIIGNLAPDLSFKILRLLNVKELLAVEPVSRKWQEMVHLPALWRYHCLRITATDPMPLKPPARPEGWEPLYRSLHHRESNFQNALPQSIRFLTGHTNYCTTLLLRGKRLISGSYDETIRFWDIETGEMKKCLQVKKPVSCVDFLAEEEVFVVGFHDVGRVHLFSSVTFTPLQQLAGHLNGIRAVALSSKNLVSAGADKALVCWDWRAGTKIVRFGQQTTVNIGVQLVGGEEGGGERVVSVTIDGIVRVFSIRRREMMSQFKLSELGGTDPVLNAKLFHVGKAPDNMLQWFAANDTQMTCATKSVILHLQWTEGTEPSQTEPSTPLTPKSPAVLQANPRPRTISSLSRSTSSVSTPQRKSSLNTPPPSSFSGKSRLSLSTNSSSTLSPGAPSPRATTPGGGRGDGGFAVRFGRAAILTAPPKLVGMVETPDVAIGAVDPRKRRVVTATRFSSRAGADRRIFMSTHQDKDNHHAVSSHPHSSDSESDTDSSLLSQSQSAIRGTTSASEVSIDTEVTAMTGAWGALAEYDPGSVNMDDIRGLKGAIPPKFMGLATPEKNPMSMQLSHEEVVVGCADGSIYVLNFVGYEYIKEWATLQDNDSLVSVQLEEGEE</sequence>
<organism evidence="7 8">
    <name type="scientific">Neolentinus lepideus HHB14362 ss-1</name>
    <dbReference type="NCBI Taxonomy" id="1314782"/>
    <lineage>
        <taxon>Eukaryota</taxon>
        <taxon>Fungi</taxon>
        <taxon>Dikarya</taxon>
        <taxon>Basidiomycota</taxon>
        <taxon>Agaricomycotina</taxon>
        <taxon>Agaricomycetes</taxon>
        <taxon>Gloeophyllales</taxon>
        <taxon>Gloeophyllaceae</taxon>
        <taxon>Neolentinus</taxon>
    </lineage>
</organism>
<feature type="compositionally biased region" description="Polar residues" evidence="5">
    <location>
        <begin position="773"/>
        <end position="786"/>
    </location>
</feature>
<dbReference type="Pfam" id="PF00400">
    <property type="entry name" value="WD40"/>
    <property type="match status" value="2"/>
</dbReference>